<accession>A0A6S6PJK8</accession>
<feature type="transmembrane region" description="Helical" evidence="1">
    <location>
        <begin position="143"/>
        <end position="161"/>
    </location>
</feature>
<proteinExistence type="predicted"/>
<evidence type="ECO:0000313" key="3">
    <source>
        <dbReference type="Proteomes" id="UP000515220"/>
    </source>
</evidence>
<name>A0A6S6PJK8_ACEAC</name>
<keyword evidence="1" id="KW-1133">Transmembrane helix</keyword>
<evidence type="ECO:0000313" key="2">
    <source>
        <dbReference type="EMBL" id="BCI67523.1"/>
    </source>
</evidence>
<organism evidence="2 3">
    <name type="scientific">Acetobacter aceti</name>
    <dbReference type="NCBI Taxonomy" id="435"/>
    <lineage>
        <taxon>Bacteria</taxon>
        <taxon>Pseudomonadati</taxon>
        <taxon>Pseudomonadota</taxon>
        <taxon>Alphaproteobacteria</taxon>
        <taxon>Acetobacterales</taxon>
        <taxon>Acetobacteraceae</taxon>
        <taxon>Acetobacter</taxon>
        <taxon>Acetobacter subgen. Acetobacter</taxon>
    </lineage>
</organism>
<gene>
    <name evidence="2" type="ORF">AAJCM20276_21470</name>
</gene>
<protein>
    <submittedName>
        <fullName evidence="2">Uncharacterized protein</fullName>
    </submittedName>
</protein>
<dbReference type="AlphaFoldDB" id="A0A6S6PJK8"/>
<keyword evidence="1" id="KW-0472">Membrane</keyword>
<dbReference type="Proteomes" id="UP000515220">
    <property type="component" value="Chromosome"/>
</dbReference>
<feature type="transmembrane region" description="Helical" evidence="1">
    <location>
        <begin position="112"/>
        <end position="131"/>
    </location>
</feature>
<feature type="transmembrane region" description="Helical" evidence="1">
    <location>
        <begin position="36"/>
        <end position="57"/>
    </location>
</feature>
<dbReference type="Gene3D" id="1.20.1250.20">
    <property type="entry name" value="MFS general substrate transporter like domains"/>
    <property type="match status" value="1"/>
</dbReference>
<reference evidence="2 3" key="1">
    <citation type="submission" date="2020-07" db="EMBL/GenBank/DDBJ databases">
        <title>Complete Genome Sequence of an acetic acid bacterium, Acetobacter aceti JCM20276.</title>
        <authorList>
            <person name="Hirose Y."/>
            <person name="Mihara H."/>
        </authorList>
    </citation>
    <scope>NUCLEOTIDE SEQUENCE [LARGE SCALE GENOMIC DNA]</scope>
    <source>
        <strain evidence="2 3">JCM20276</strain>
    </source>
</reference>
<dbReference type="EMBL" id="AP023326">
    <property type="protein sequence ID" value="BCI67523.1"/>
    <property type="molecule type" value="Genomic_DNA"/>
</dbReference>
<dbReference type="SUPFAM" id="SSF103473">
    <property type="entry name" value="MFS general substrate transporter"/>
    <property type="match status" value="1"/>
</dbReference>
<feature type="transmembrane region" description="Helical" evidence="1">
    <location>
        <begin position="63"/>
        <end position="91"/>
    </location>
</feature>
<dbReference type="InterPro" id="IPR036259">
    <property type="entry name" value="MFS_trans_sf"/>
</dbReference>
<evidence type="ECO:0000256" key="1">
    <source>
        <dbReference type="SAM" id="Phobius"/>
    </source>
</evidence>
<keyword evidence="1" id="KW-0812">Transmembrane</keyword>
<sequence length="177" mass="19220">MVLSVICPSNLTRTYQPPRISLQPLMIHKARLFRRFGFRAVMMTMGWGGALTFGAIACFQPAWPLWTLTLVLLASGAVQAIQFSAYNSIAYADLPEERMSNATSFYSTFQQMMLSAGICVAALAVTVWRTVQDHPQAVAADFRVGFLVVGALTCIAVPVAARLRPDAVANVSGSRFG</sequence>